<dbReference type="CDD" id="cd07769">
    <property type="entry name" value="ASKHA_NBD_FGGY_GK"/>
    <property type="match status" value="1"/>
</dbReference>
<evidence type="ECO:0000256" key="1">
    <source>
        <dbReference type="ARBA" id="ARBA00009156"/>
    </source>
</evidence>
<dbReference type="InterPro" id="IPR018484">
    <property type="entry name" value="FGGY_N"/>
</dbReference>
<dbReference type="PROSITE" id="PS00933">
    <property type="entry name" value="FGGY_KINASES_1"/>
    <property type="match status" value="1"/>
</dbReference>
<dbReference type="InterPro" id="IPR018485">
    <property type="entry name" value="FGGY_C"/>
</dbReference>
<keyword evidence="4 9" id="KW-0418">Kinase</keyword>
<comment type="caution">
    <text evidence="9">The sequence shown here is derived from an EMBL/GenBank/DDBJ whole genome shotgun (WGS) entry which is preliminary data.</text>
</comment>
<dbReference type="Pfam" id="PF02782">
    <property type="entry name" value="FGGY_C"/>
    <property type="match status" value="1"/>
</dbReference>
<accession>A0A3D8Y6I2</accession>
<dbReference type="InterPro" id="IPR000577">
    <property type="entry name" value="Carb_kinase_FGGY"/>
</dbReference>
<evidence type="ECO:0000256" key="6">
    <source>
        <dbReference type="ARBA" id="ARBA00043149"/>
    </source>
</evidence>
<dbReference type="RefSeq" id="WP_115833303.1">
    <property type="nucleotide sequence ID" value="NZ_QNUL01000025.1"/>
</dbReference>
<evidence type="ECO:0000256" key="2">
    <source>
        <dbReference type="ARBA" id="ARBA00022679"/>
    </source>
</evidence>
<name>A0A3D8Y6I2_9BACT</name>
<keyword evidence="5" id="KW-0067">ATP-binding</keyword>
<organism evidence="9 10">
    <name type="scientific">Dyadobacter luteus</name>
    <dbReference type="NCBI Taxonomy" id="2259619"/>
    <lineage>
        <taxon>Bacteria</taxon>
        <taxon>Pseudomonadati</taxon>
        <taxon>Bacteroidota</taxon>
        <taxon>Cytophagia</taxon>
        <taxon>Cytophagales</taxon>
        <taxon>Spirosomataceae</taxon>
        <taxon>Dyadobacter</taxon>
    </lineage>
</organism>
<keyword evidence="3" id="KW-0547">Nucleotide-binding</keyword>
<dbReference type="Proteomes" id="UP000256373">
    <property type="component" value="Unassembled WGS sequence"/>
</dbReference>
<evidence type="ECO:0000256" key="3">
    <source>
        <dbReference type="ARBA" id="ARBA00022741"/>
    </source>
</evidence>
<dbReference type="EMBL" id="QNUL01000025">
    <property type="protein sequence ID" value="REA57812.1"/>
    <property type="molecule type" value="Genomic_DNA"/>
</dbReference>
<dbReference type="GO" id="GO:0019563">
    <property type="term" value="P:glycerol catabolic process"/>
    <property type="evidence" value="ECO:0007669"/>
    <property type="project" value="TreeGrafter"/>
</dbReference>
<dbReference type="Gene3D" id="3.30.420.40">
    <property type="match status" value="2"/>
</dbReference>
<dbReference type="OrthoDB" id="9805576at2"/>
<feature type="domain" description="Carbohydrate kinase FGGY C-terminal" evidence="8">
    <location>
        <begin position="263"/>
        <end position="447"/>
    </location>
</feature>
<reference evidence="9 10" key="1">
    <citation type="submission" date="2018-07" db="EMBL/GenBank/DDBJ databases">
        <title>Dyadobacter roseus sp. nov., isolated from rose rhizosphere soil.</title>
        <authorList>
            <person name="Chen L."/>
        </authorList>
    </citation>
    <scope>NUCLEOTIDE SEQUENCE [LARGE SCALE GENOMIC DNA]</scope>
    <source>
        <strain evidence="9 10">RS19</strain>
    </source>
</reference>
<dbReference type="SUPFAM" id="SSF53067">
    <property type="entry name" value="Actin-like ATPase domain"/>
    <property type="match status" value="2"/>
</dbReference>
<dbReference type="GO" id="GO:0004370">
    <property type="term" value="F:glycerol kinase activity"/>
    <property type="evidence" value="ECO:0007669"/>
    <property type="project" value="TreeGrafter"/>
</dbReference>
<dbReference type="GO" id="GO:0005524">
    <property type="term" value="F:ATP binding"/>
    <property type="evidence" value="ECO:0007669"/>
    <property type="project" value="UniProtKB-KW"/>
</dbReference>
<gene>
    <name evidence="9" type="ORF">DSL64_23000</name>
</gene>
<evidence type="ECO:0000259" key="8">
    <source>
        <dbReference type="Pfam" id="PF02782"/>
    </source>
</evidence>
<proteinExistence type="inferred from homology"/>
<evidence type="ECO:0000256" key="4">
    <source>
        <dbReference type="ARBA" id="ARBA00022777"/>
    </source>
</evidence>
<evidence type="ECO:0000313" key="10">
    <source>
        <dbReference type="Proteomes" id="UP000256373"/>
    </source>
</evidence>
<dbReference type="GO" id="GO:0005829">
    <property type="term" value="C:cytosol"/>
    <property type="evidence" value="ECO:0007669"/>
    <property type="project" value="TreeGrafter"/>
</dbReference>
<sequence length="496" mass="54005">MEPSSYILAIDQGTSSTKTVIFDQDGRPFARGTELLQTMYLADGFVEQDAEEIYQNVLRSVTKCLADFVAKGGKPEEIVSCGISNQRETFVVWNEKGEALHHAVVWQCKRSLSVCDRLRNEGFDETIKDKTGLLIDPYFSGTKVIWLYENNEKVQAAVDSGKAFFGTVDTWLLYKLTGNYLTDHTNASRTLFFNINTLTWDDQLLKDFGLSGLNLPEIQASSSYFGESNFGDLFPRNIPITAMIGDSHAAAFGEGCFYAGIAKATMGTGSSILMNIGSAPQKSGNGMVTTIGYSTESHVEYALEGVIVTCGATIEWLKKIGVFDDVSQTQQLAESVEDNGGVYLVPAFSGLGAPHWDMKRKASIVGISFDTEKAHVVRAGLESIPYQIRDVISAMETDTGIVLKELMIDGGITSNGFVVQFLANLLEKPVVNLGLAELSALGAAYLSGLKSGLFRDIEHLKELAATRTETHPNAAVTSVAVNYQGWQHAIARGITF</sequence>
<dbReference type="PANTHER" id="PTHR10196">
    <property type="entry name" value="SUGAR KINASE"/>
    <property type="match status" value="1"/>
</dbReference>
<evidence type="ECO:0000256" key="5">
    <source>
        <dbReference type="ARBA" id="ARBA00022840"/>
    </source>
</evidence>
<protein>
    <recommendedName>
        <fullName evidence="6">ATP:glycerol 3-phosphotransferase</fullName>
    </recommendedName>
</protein>
<dbReference type="Pfam" id="PF00370">
    <property type="entry name" value="FGGY_N"/>
    <property type="match status" value="1"/>
</dbReference>
<comment type="similarity">
    <text evidence="1">Belongs to the FGGY kinase family.</text>
</comment>
<evidence type="ECO:0000259" key="7">
    <source>
        <dbReference type="Pfam" id="PF00370"/>
    </source>
</evidence>
<dbReference type="InterPro" id="IPR018483">
    <property type="entry name" value="Carb_kinase_FGGY_CS"/>
</dbReference>
<dbReference type="PIRSF" id="PIRSF000538">
    <property type="entry name" value="GlpK"/>
    <property type="match status" value="1"/>
</dbReference>
<keyword evidence="10" id="KW-1185">Reference proteome</keyword>
<dbReference type="NCBIfam" id="NF000756">
    <property type="entry name" value="PRK00047.1"/>
    <property type="match status" value="1"/>
</dbReference>
<dbReference type="AlphaFoldDB" id="A0A3D8Y6I2"/>
<keyword evidence="2" id="KW-0808">Transferase</keyword>
<dbReference type="InterPro" id="IPR043129">
    <property type="entry name" value="ATPase_NBD"/>
</dbReference>
<evidence type="ECO:0000313" key="9">
    <source>
        <dbReference type="EMBL" id="REA57812.1"/>
    </source>
</evidence>
<feature type="domain" description="Carbohydrate kinase FGGY N-terminal" evidence="7">
    <location>
        <begin position="6"/>
        <end position="253"/>
    </location>
</feature>
<dbReference type="PANTHER" id="PTHR10196:SF69">
    <property type="entry name" value="GLYCEROL KINASE"/>
    <property type="match status" value="1"/>
</dbReference>